<organism evidence="2 3">
    <name type="scientific">Mucor plumbeus</name>
    <dbReference type="NCBI Taxonomy" id="97098"/>
    <lineage>
        <taxon>Eukaryota</taxon>
        <taxon>Fungi</taxon>
        <taxon>Fungi incertae sedis</taxon>
        <taxon>Mucoromycota</taxon>
        <taxon>Mucoromycotina</taxon>
        <taxon>Mucoromycetes</taxon>
        <taxon>Mucorales</taxon>
        <taxon>Mucorineae</taxon>
        <taxon>Mucoraceae</taxon>
        <taxon>Mucor</taxon>
    </lineage>
</organism>
<evidence type="ECO:0000256" key="1">
    <source>
        <dbReference type="SAM" id="Phobius"/>
    </source>
</evidence>
<feature type="transmembrane region" description="Helical" evidence="1">
    <location>
        <begin position="21"/>
        <end position="47"/>
    </location>
</feature>
<protein>
    <recommendedName>
        <fullName evidence="4">Coth-domain-containing protein</fullName>
    </recommendedName>
</protein>
<dbReference type="PANTHER" id="PTHR40050:SF1">
    <property type="entry name" value="INNER SPORE COAT PROTEIN H"/>
    <property type="match status" value="1"/>
</dbReference>
<gene>
    <name evidence="2" type="ORF">INT46_006322</name>
</gene>
<evidence type="ECO:0000313" key="3">
    <source>
        <dbReference type="Proteomes" id="UP000650833"/>
    </source>
</evidence>
<sequence length="612" mass="68194">MQISTGTVFYYKIHKKKKSILLIHYAIYHKIAITLFVASVTSVVAAASNVTYNVVSLQPSNQIIGVIVDNQVYPLTSVSKKSHLLHTGEAPAAASGYKYAVLDKVNTSNIVDQESFIRNPVTDDSTLNEYYGRSWNTMNLTQLPTIMDPLPIIDRIKSDLHIDGEIPTIHFTGNQSAIDYMHANHYADIDTSDLTMTYISPHDVQSFENTTLAIAGFSSRSFPKLSYKVKLPKDGGDLYDYRRFKLRAMAIDASYMREELSYAIAESIGLPSARYSYVRVFLNDQPLGLFGLVDNFKNPWPRNTFAGGKKKNYDQGALYTASPNNGVNPSILAGGGNNSNGVSQMANASNFALGSTVGPSKSDLSYLGDNVTEYSLQYGVREDPSSGTANYTRIMDLCRFIDEQSNTTSNDSVISLWNQKMDVTSFLRGMAFEIVTSQSDAYLANANNYILYDDLENERIVYSNQDFDISMGTAFFNPEVIHGGNYSNFPGFAERPLTSRMLAVPAFKKELHNLVYNFTRDLVNTDILFPRINDLYTFLEQDVAWDKSLPRVGNSSIFDALGSNFTMDQVSLMFGLNGTLPDSPVSNYTMSLKKWVELRSTNLLNFFNGTSN</sequence>
<keyword evidence="3" id="KW-1185">Reference proteome</keyword>
<name>A0A8H7QED4_9FUNG</name>
<keyword evidence="1" id="KW-0472">Membrane</keyword>
<comment type="caution">
    <text evidence="2">The sequence shown here is derived from an EMBL/GenBank/DDBJ whole genome shotgun (WGS) entry which is preliminary data.</text>
</comment>
<dbReference type="Pfam" id="PF08757">
    <property type="entry name" value="CotH"/>
    <property type="match status" value="1"/>
</dbReference>
<proteinExistence type="predicted"/>
<reference evidence="2" key="1">
    <citation type="submission" date="2020-12" db="EMBL/GenBank/DDBJ databases">
        <title>Metabolic potential, ecology and presence of endohyphal bacteria is reflected in genomic diversity of Mucoromycotina.</title>
        <authorList>
            <person name="Muszewska A."/>
            <person name="Okrasinska A."/>
            <person name="Steczkiewicz K."/>
            <person name="Drgas O."/>
            <person name="Orlowska M."/>
            <person name="Perlinska-Lenart U."/>
            <person name="Aleksandrzak-Piekarczyk T."/>
            <person name="Szatraj K."/>
            <person name="Zielenkiewicz U."/>
            <person name="Pilsyk S."/>
            <person name="Malc E."/>
            <person name="Mieczkowski P."/>
            <person name="Kruszewska J.S."/>
            <person name="Biernat P."/>
            <person name="Pawlowska J."/>
        </authorList>
    </citation>
    <scope>NUCLEOTIDE SEQUENCE</scope>
    <source>
        <strain evidence="2">CBS 226.32</strain>
    </source>
</reference>
<dbReference type="OrthoDB" id="10267127at2759"/>
<dbReference type="EMBL" id="JAEPRC010000862">
    <property type="protein sequence ID" value="KAG2191117.1"/>
    <property type="molecule type" value="Genomic_DNA"/>
</dbReference>
<evidence type="ECO:0000313" key="2">
    <source>
        <dbReference type="EMBL" id="KAG2191117.1"/>
    </source>
</evidence>
<keyword evidence="1" id="KW-0812">Transmembrane</keyword>
<dbReference type="Proteomes" id="UP000650833">
    <property type="component" value="Unassembled WGS sequence"/>
</dbReference>
<evidence type="ECO:0008006" key="4">
    <source>
        <dbReference type="Google" id="ProtNLM"/>
    </source>
</evidence>
<dbReference type="PANTHER" id="PTHR40050">
    <property type="entry name" value="INNER SPORE COAT PROTEIN H"/>
    <property type="match status" value="1"/>
</dbReference>
<keyword evidence="1" id="KW-1133">Transmembrane helix</keyword>
<dbReference type="InterPro" id="IPR014867">
    <property type="entry name" value="Spore_coat_CotH_CotH2/3/7"/>
</dbReference>
<dbReference type="AlphaFoldDB" id="A0A8H7QED4"/>
<accession>A0A8H7QED4</accession>